<keyword evidence="1" id="KW-1185">Reference proteome</keyword>
<proteinExistence type="predicted"/>
<dbReference type="Proteomes" id="UP000515140">
    <property type="component" value="Unplaced"/>
</dbReference>
<dbReference type="PANTHER" id="PTHR12911">
    <property type="entry name" value="SAD1/UNC-84-LIKE PROTEIN-RELATED"/>
    <property type="match status" value="1"/>
</dbReference>
<dbReference type="GO" id="GO:0034993">
    <property type="term" value="C:meiotic nuclear membrane microtubule tethering complex"/>
    <property type="evidence" value="ECO:0007669"/>
    <property type="project" value="TreeGrafter"/>
</dbReference>
<sequence length="306" mass="33575">MGSLEAQLAGLRQELAAVSQRQAAVAKEIHLWQEKMVALCSDEVHKIMQQALKLYSEDHIELVDYALESSGASILSSQSLETYGTRMSVISLFGITLWYHFQIQRAIHQVGLNRGPPGWLSVCRLLLHLWGLGSQGKGAPGSRSVPCATTFYVICLLPIAKCLPWQVLGISGLPGLHLIAVTLEHVPKALYLISKHHQHSQRLCHLGEYLDLAVLSKTEESPFLTAAFRGEEWKDLPIVQTGHRVSSLDSLGPALLLLPLFLGRSQEKTMTAARTAKIVICLRVGKGRGSPFPTQSSTEKRDGTST</sequence>
<name>A0A6P5JPS9_PHACI</name>
<dbReference type="GeneID" id="110204293"/>
<protein>
    <submittedName>
        <fullName evidence="2">Uncharacterized protein LOC110204293 isoform X1</fullName>
    </submittedName>
</protein>
<dbReference type="AlphaFoldDB" id="A0A6P5JPS9"/>
<accession>A0A6P5JPS9</accession>
<reference evidence="2" key="1">
    <citation type="submission" date="2025-08" db="UniProtKB">
        <authorList>
            <consortium name="RefSeq"/>
        </authorList>
    </citation>
    <scope>IDENTIFICATION</scope>
    <source>
        <tissue evidence="2">Spleen</tissue>
    </source>
</reference>
<dbReference type="Gene3D" id="2.60.120.260">
    <property type="entry name" value="Galactose-binding domain-like"/>
    <property type="match status" value="1"/>
</dbReference>
<dbReference type="GO" id="GO:0043495">
    <property type="term" value="F:protein-membrane adaptor activity"/>
    <property type="evidence" value="ECO:0007669"/>
    <property type="project" value="TreeGrafter"/>
</dbReference>
<gene>
    <name evidence="2" type="primary">LOC110204293</name>
</gene>
<dbReference type="PANTHER" id="PTHR12911:SF22">
    <property type="entry name" value="SUN DOMAIN-CONTAINING PROTEIN 2"/>
    <property type="match status" value="1"/>
</dbReference>
<evidence type="ECO:0000313" key="1">
    <source>
        <dbReference type="Proteomes" id="UP000515140"/>
    </source>
</evidence>
<dbReference type="InterPro" id="IPR045119">
    <property type="entry name" value="SUN1-5"/>
</dbReference>
<dbReference type="RefSeq" id="XP_020836190.1">
    <property type="nucleotide sequence ID" value="XM_020980531.1"/>
</dbReference>
<dbReference type="KEGG" id="pcw:110204293"/>
<evidence type="ECO:0000313" key="2">
    <source>
        <dbReference type="RefSeq" id="XP_020836190.1"/>
    </source>
</evidence>
<dbReference type="InParanoid" id="A0A6P5JPS9"/>
<organism evidence="1 2">
    <name type="scientific">Phascolarctos cinereus</name>
    <name type="common">Koala</name>
    <dbReference type="NCBI Taxonomy" id="38626"/>
    <lineage>
        <taxon>Eukaryota</taxon>
        <taxon>Metazoa</taxon>
        <taxon>Chordata</taxon>
        <taxon>Craniata</taxon>
        <taxon>Vertebrata</taxon>
        <taxon>Euteleostomi</taxon>
        <taxon>Mammalia</taxon>
        <taxon>Metatheria</taxon>
        <taxon>Diprotodontia</taxon>
        <taxon>Phascolarctidae</taxon>
        <taxon>Phascolarctos</taxon>
    </lineage>
</organism>